<dbReference type="PANTHER" id="PTHR23501">
    <property type="entry name" value="MAJOR FACILITATOR SUPERFAMILY"/>
    <property type="match status" value="1"/>
</dbReference>
<evidence type="ECO:0000256" key="3">
    <source>
        <dbReference type="ARBA" id="ARBA00022989"/>
    </source>
</evidence>
<dbReference type="HOGENOM" id="CLU_000960_22_1_1"/>
<feature type="region of interest" description="Disordered" evidence="5">
    <location>
        <begin position="1"/>
        <end position="49"/>
    </location>
</feature>
<dbReference type="PROSITE" id="PS50850">
    <property type="entry name" value="MFS"/>
    <property type="match status" value="1"/>
</dbReference>
<keyword evidence="2 6" id="KW-0812">Transmembrane</keyword>
<evidence type="ECO:0000256" key="4">
    <source>
        <dbReference type="ARBA" id="ARBA00023136"/>
    </source>
</evidence>
<reference evidence="9" key="2">
    <citation type="submission" date="2015-01" db="EMBL/GenBank/DDBJ databases">
        <title>Evolutionary Origins and Diversification of the Mycorrhizal Mutualists.</title>
        <authorList>
            <consortium name="DOE Joint Genome Institute"/>
            <consortium name="Mycorrhizal Genomics Consortium"/>
            <person name="Kohler A."/>
            <person name="Kuo A."/>
            <person name="Nagy L.G."/>
            <person name="Floudas D."/>
            <person name="Copeland A."/>
            <person name="Barry K.W."/>
            <person name="Cichocki N."/>
            <person name="Veneault-Fourrey C."/>
            <person name="LaButti K."/>
            <person name="Lindquist E.A."/>
            <person name="Lipzen A."/>
            <person name="Lundell T."/>
            <person name="Morin E."/>
            <person name="Murat C."/>
            <person name="Riley R."/>
            <person name="Ohm R."/>
            <person name="Sun H."/>
            <person name="Tunlid A."/>
            <person name="Henrissat B."/>
            <person name="Grigoriev I.V."/>
            <person name="Hibbett D.S."/>
            <person name="Martin F."/>
        </authorList>
    </citation>
    <scope>NUCLEOTIDE SEQUENCE [LARGE SCALE GENOMIC DNA]</scope>
    <source>
        <strain evidence="9">Zn</strain>
    </source>
</reference>
<feature type="transmembrane region" description="Helical" evidence="6">
    <location>
        <begin position="56"/>
        <end position="82"/>
    </location>
</feature>
<dbReference type="InParanoid" id="A0A0C3C310"/>
<feature type="transmembrane region" description="Helical" evidence="6">
    <location>
        <begin position="326"/>
        <end position="347"/>
    </location>
</feature>
<keyword evidence="3 6" id="KW-1133">Transmembrane helix</keyword>
<evidence type="ECO:0000259" key="7">
    <source>
        <dbReference type="PROSITE" id="PS50850"/>
    </source>
</evidence>
<evidence type="ECO:0000313" key="9">
    <source>
        <dbReference type="Proteomes" id="UP000054321"/>
    </source>
</evidence>
<feature type="transmembrane region" description="Helical" evidence="6">
    <location>
        <begin position="94"/>
        <end position="111"/>
    </location>
</feature>
<gene>
    <name evidence="8" type="ORF">OIDMADRAFT_138096</name>
</gene>
<evidence type="ECO:0000256" key="2">
    <source>
        <dbReference type="ARBA" id="ARBA00022692"/>
    </source>
</evidence>
<dbReference type="InterPro" id="IPR020846">
    <property type="entry name" value="MFS_dom"/>
</dbReference>
<feature type="transmembrane region" description="Helical" evidence="6">
    <location>
        <begin position="285"/>
        <end position="305"/>
    </location>
</feature>
<dbReference type="GO" id="GO:0022857">
    <property type="term" value="F:transmembrane transporter activity"/>
    <property type="evidence" value="ECO:0007669"/>
    <property type="project" value="InterPro"/>
</dbReference>
<dbReference type="Gene3D" id="1.20.1250.20">
    <property type="entry name" value="MFS general substrate transporter like domains"/>
    <property type="match status" value="1"/>
</dbReference>
<dbReference type="CDD" id="cd17502">
    <property type="entry name" value="MFS_Azr1_MDR_like"/>
    <property type="match status" value="1"/>
</dbReference>
<dbReference type="SUPFAM" id="SSF103473">
    <property type="entry name" value="MFS general substrate transporter"/>
    <property type="match status" value="1"/>
</dbReference>
<feature type="transmembrane region" description="Helical" evidence="6">
    <location>
        <begin position="209"/>
        <end position="232"/>
    </location>
</feature>
<feature type="transmembrane region" description="Helical" evidence="6">
    <location>
        <begin position="389"/>
        <end position="409"/>
    </location>
</feature>
<proteinExistence type="predicted"/>
<dbReference type="Pfam" id="PF07690">
    <property type="entry name" value="MFS_1"/>
    <property type="match status" value="1"/>
</dbReference>
<keyword evidence="9" id="KW-1185">Reference proteome</keyword>
<evidence type="ECO:0000256" key="6">
    <source>
        <dbReference type="SAM" id="Phobius"/>
    </source>
</evidence>
<feature type="transmembrane region" description="Helical" evidence="6">
    <location>
        <begin position="123"/>
        <end position="143"/>
    </location>
</feature>
<dbReference type="AlphaFoldDB" id="A0A0C3C310"/>
<dbReference type="InterPro" id="IPR036259">
    <property type="entry name" value="MFS_trans_sf"/>
</dbReference>
<feature type="transmembrane region" description="Helical" evidence="6">
    <location>
        <begin position="359"/>
        <end position="382"/>
    </location>
</feature>
<evidence type="ECO:0000256" key="5">
    <source>
        <dbReference type="SAM" id="MobiDB-lite"/>
    </source>
</evidence>
<evidence type="ECO:0000313" key="8">
    <source>
        <dbReference type="EMBL" id="KIM93283.1"/>
    </source>
</evidence>
<feature type="domain" description="Major facilitator superfamily (MFS) profile" evidence="7">
    <location>
        <begin position="59"/>
        <end position="550"/>
    </location>
</feature>
<protein>
    <recommendedName>
        <fullName evidence="7">Major facilitator superfamily (MFS) profile domain-containing protein</fullName>
    </recommendedName>
</protein>
<dbReference type="FunCoup" id="A0A0C3C310">
    <property type="interactions" value="92"/>
</dbReference>
<feature type="transmembrane region" description="Helical" evidence="6">
    <location>
        <begin position="421"/>
        <end position="442"/>
    </location>
</feature>
<keyword evidence="4 6" id="KW-0472">Membrane</keyword>
<evidence type="ECO:0000256" key="1">
    <source>
        <dbReference type="ARBA" id="ARBA00004141"/>
    </source>
</evidence>
<feature type="transmembrane region" description="Helical" evidence="6">
    <location>
        <begin position="149"/>
        <end position="170"/>
    </location>
</feature>
<organism evidence="8 9">
    <name type="scientific">Oidiodendron maius (strain Zn)</name>
    <dbReference type="NCBI Taxonomy" id="913774"/>
    <lineage>
        <taxon>Eukaryota</taxon>
        <taxon>Fungi</taxon>
        <taxon>Dikarya</taxon>
        <taxon>Ascomycota</taxon>
        <taxon>Pezizomycotina</taxon>
        <taxon>Leotiomycetes</taxon>
        <taxon>Leotiomycetes incertae sedis</taxon>
        <taxon>Myxotrichaceae</taxon>
        <taxon>Oidiodendron</taxon>
    </lineage>
</organism>
<feature type="transmembrane region" description="Helical" evidence="6">
    <location>
        <begin position="449"/>
        <end position="468"/>
    </location>
</feature>
<dbReference type="EMBL" id="KN832897">
    <property type="protein sequence ID" value="KIM93283.1"/>
    <property type="molecule type" value="Genomic_DNA"/>
</dbReference>
<comment type="subcellular location">
    <subcellularLocation>
        <location evidence="1">Membrane</location>
        <topology evidence="1">Multi-pass membrane protein</topology>
    </subcellularLocation>
</comment>
<dbReference type="GO" id="GO:0005886">
    <property type="term" value="C:plasma membrane"/>
    <property type="evidence" value="ECO:0007669"/>
    <property type="project" value="TreeGrafter"/>
</dbReference>
<feature type="compositionally biased region" description="Basic and acidic residues" evidence="5">
    <location>
        <begin position="14"/>
        <end position="29"/>
    </location>
</feature>
<dbReference type="FunFam" id="1.20.1720.10:FF:000012">
    <property type="entry name" value="MFS toxin efflux pump (AflT)"/>
    <property type="match status" value="1"/>
</dbReference>
<feature type="transmembrane region" description="Helical" evidence="6">
    <location>
        <begin position="252"/>
        <end position="273"/>
    </location>
</feature>
<accession>A0A0C3C310</accession>
<dbReference type="FunFam" id="1.20.1250.20:FF:000196">
    <property type="entry name" value="MFS toxin efflux pump (AflT)"/>
    <property type="match status" value="1"/>
</dbReference>
<name>A0A0C3C310_OIDMZ</name>
<feature type="transmembrane region" description="Helical" evidence="6">
    <location>
        <begin position="525"/>
        <end position="546"/>
    </location>
</feature>
<reference evidence="8 9" key="1">
    <citation type="submission" date="2014-04" db="EMBL/GenBank/DDBJ databases">
        <authorList>
            <consortium name="DOE Joint Genome Institute"/>
            <person name="Kuo A."/>
            <person name="Martino E."/>
            <person name="Perotto S."/>
            <person name="Kohler A."/>
            <person name="Nagy L.G."/>
            <person name="Floudas D."/>
            <person name="Copeland A."/>
            <person name="Barry K.W."/>
            <person name="Cichocki N."/>
            <person name="Veneault-Fourrey C."/>
            <person name="LaButti K."/>
            <person name="Lindquist E.A."/>
            <person name="Lipzen A."/>
            <person name="Lundell T."/>
            <person name="Morin E."/>
            <person name="Murat C."/>
            <person name="Sun H."/>
            <person name="Tunlid A."/>
            <person name="Henrissat B."/>
            <person name="Grigoriev I.V."/>
            <person name="Hibbett D.S."/>
            <person name="Martin F."/>
            <person name="Nordberg H.P."/>
            <person name="Cantor M.N."/>
            <person name="Hua S.X."/>
        </authorList>
    </citation>
    <scope>NUCLEOTIDE SEQUENCE [LARGE SCALE GENOMIC DNA]</scope>
    <source>
        <strain evidence="8 9">Zn</strain>
    </source>
</reference>
<dbReference type="InterPro" id="IPR011701">
    <property type="entry name" value="MFS"/>
</dbReference>
<sequence>MNDRKDLCTASGKTDLDEKPLEADLKSDGEAVVSSEPVETTPKEDESADYPHGPRLAIITIALCLSVLCFSLDNTIIATAIPRITDEFHALDDVGWYASAYLLAGCAPQLIYGKLYTFYDIKLVYLIALFIFELGSLVCGVAPNSTALIVGRAIAGLGGAGIFSGAMLIISKTVPLRQRPTYTSLIGAMFGIASVVAPLIGGALTDKATWRWCFYLNLPIGGVTVFFIVFFYQSPGRTAKPKSGWRAQLNQFDAFGTLLFVPSIVCLLLALQFGGSKYHWANARVVVLFVLFGVLFAGFVLVQLWKGENATVPPRIFKVRNVWGSVIFNITLGASFFVVVYFIPIWFQAIKGASPIKSGVMNIPMVLAVIICTFISGGGITASGYYGPFLLFSSVVSSVGVGLLTTFHVDSGHAAWIGYQVLYGMGIGAGMQVCFVVVQAAVPPVDIPVAMALVVFAQTLGGAIFVSVSDTIFSNLLMQNLADAVPGLSPSIVSSTGATALRDVIASQYLPGVLVAYNHAITQTWYAAVALAAVSIIGVAAVDWTISLKEKKVDAIASAA</sequence>
<dbReference type="Proteomes" id="UP000054321">
    <property type="component" value="Unassembled WGS sequence"/>
</dbReference>
<dbReference type="PANTHER" id="PTHR23501:SF199">
    <property type="entry name" value="MFS EFFLUX TRANSPORTER INPD-RELATED"/>
    <property type="match status" value="1"/>
</dbReference>
<dbReference type="OrthoDB" id="10021397at2759"/>
<feature type="transmembrane region" description="Helical" evidence="6">
    <location>
        <begin position="182"/>
        <end position="203"/>
    </location>
</feature>